<keyword evidence="9 10" id="KW-0413">Isomerase</keyword>
<gene>
    <name evidence="10 12" type="primary">idi</name>
    <name evidence="12" type="ORF">R0137_14510</name>
</gene>
<dbReference type="PANTHER" id="PTHR10885:SF0">
    <property type="entry name" value="ISOPENTENYL-DIPHOSPHATE DELTA-ISOMERASE"/>
    <property type="match status" value="1"/>
</dbReference>
<keyword evidence="8 10" id="KW-0414">Isoprene biosynthesis</keyword>
<comment type="cofactor">
    <cofactor evidence="10">
        <name>Mg(2+)</name>
        <dbReference type="ChEBI" id="CHEBI:18420"/>
    </cofactor>
    <text evidence="10">Binds 1 Mg(2+) ion per subunit. The magnesium ion binds only when substrate is bound.</text>
</comment>
<feature type="active site" evidence="10">
    <location>
        <position position="137"/>
    </location>
</feature>
<keyword evidence="13" id="KW-1185">Reference proteome</keyword>
<comment type="function">
    <text evidence="10">Catalyzes the 1,3-allylic rearrangement of the homoallylic substrate isopentenyl (IPP) to its highly electrophilic allylic isomer, dimethylallyl diphosphate (DMAPP).</text>
</comment>
<feature type="binding site" evidence="10">
    <location>
        <position position="135"/>
    </location>
    <ligand>
        <name>Mn(2+)</name>
        <dbReference type="ChEBI" id="CHEBI:29035"/>
    </ligand>
</feature>
<dbReference type="EC" id="5.3.3.2" evidence="3 10"/>
<evidence type="ECO:0000256" key="2">
    <source>
        <dbReference type="ARBA" id="ARBA00007579"/>
    </source>
</evidence>
<evidence type="ECO:0000256" key="3">
    <source>
        <dbReference type="ARBA" id="ARBA00012057"/>
    </source>
</evidence>
<comment type="catalytic activity">
    <reaction evidence="10">
        <text>isopentenyl diphosphate = dimethylallyl diphosphate</text>
        <dbReference type="Rhea" id="RHEA:23284"/>
        <dbReference type="ChEBI" id="CHEBI:57623"/>
        <dbReference type="ChEBI" id="CHEBI:128769"/>
        <dbReference type="EC" id="5.3.3.2"/>
    </reaction>
</comment>
<dbReference type="NCBIfam" id="TIGR02150">
    <property type="entry name" value="IPP_isom_1"/>
    <property type="match status" value="1"/>
</dbReference>
<evidence type="ECO:0000256" key="1">
    <source>
        <dbReference type="ARBA" id="ARBA00004826"/>
    </source>
</evidence>
<feature type="binding site" evidence="10">
    <location>
        <position position="137"/>
    </location>
    <ligand>
        <name>Mn(2+)</name>
        <dbReference type="ChEBI" id="CHEBI:29035"/>
    </ligand>
</feature>
<dbReference type="SUPFAM" id="SSF55811">
    <property type="entry name" value="Nudix"/>
    <property type="match status" value="1"/>
</dbReference>
<evidence type="ECO:0000256" key="8">
    <source>
        <dbReference type="ARBA" id="ARBA00023229"/>
    </source>
</evidence>
<dbReference type="GO" id="GO:0004452">
    <property type="term" value="F:isopentenyl-diphosphate delta-isomerase activity"/>
    <property type="evidence" value="ECO:0007669"/>
    <property type="project" value="UniProtKB-EC"/>
</dbReference>
<feature type="binding site" evidence="10">
    <location>
        <position position="55"/>
    </location>
    <ligand>
        <name>Mn(2+)</name>
        <dbReference type="ChEBI" id="CHEBI:29035"/>
    </ligand>
</feature>
<evidence type="ECO:0000256" key="7">
    <source>
        <dbReference type="ARBA" id="ARBA00023211"/>
    </source>
</evidence>
<dbReference type="Pfam" id="PF00293">
    <property type="entry name" value="NUDIX"/>
    <property type="match status" value="1"/>
</dbReference>
<feature type="binding site" evidence="10">
    <location>
        <position position="92"/>
    </location>
    <ligand>
        <name>Mn(2+)</name>
        <dbReference type="ChEBI" id="CHEBI:29035"/>
    </ligand>
</feature>
<evidence type="ECO:0000259" key="11">
    <source>
        <dbReference type="PROSITE" id="PS51462"/>
    </source>
</evidence>
<dbReference type="InterPro" id="IPR056375">
    <property type="entry name" value="Idi_bact"/>
</dbReference>
<dbReference type="InterPro" id="IPR015797">
    <property type="entry name" value="NUDIX_hydrolase-like_dom_sf"/>
</dbReference>
<proteinExistence type="inferred from homology"/>
<comment type="subcellular location">
    <subcellularLocation>
        <location evidence="10">Cytoplasm</location>
    </subcellularLocation>
</comment>
<reference evidence="12 13" key="1">
    <citation type="submission" date="2023-10" db="EMBL/GenBank/DDBJ databases">
        <title>Two novel species belonging to the OM43/NOR5 clade.</title>
        <authorList>
            <person name="Park M."/>
        </authorList>
    </citation>
    <scope>NUCLEOTIDE SEQUENCE [LARGE SCALE GENOMIC DNA]</scope>
    <source>
        <strain evidence="12 13">IMCC45268</strain>
    </source>
</reference>
<dbReference type="RefSeq" id="WP_407327127.1">
    <property type="nucleotide sequence ID" value="NZ_CP136865.1"/>
</dbReference>
<dbReference type="InterPro" id="IPR000086">
    <property type="entry name" value="NUDIX_hydrolase_dom"/>
</dbReference>
<keyword evidence="6 10" id="KW-0460">Magnesium</keyword>
<evidence type="ECO:0000256" key="5">
    <source>
        <dbReference type="ARBA" id="ARBA00022723"/>
    </source>
</evidence>
<feature type="binding site" evidence="10">
    <location>
        <position position="48"/>
    </location>
    <ligand>
        <name>Mn(2+)</name>
        <dbReference type="ChEBI" id="CHEBI:29035"/>
    </ligand>
</feature>
<sequence>MSEVESESGKAEGSVSVMRAPVSFASEELILVDSDDRVIGYRNKFQTHQGVGVLHRAFSAFLFNHRGQLLVHRRSLEKPLWPGFWTNSCCSHPRRGETIGSAVKRRIREELGIDAVATPVYKFEYQARYEDVGSEHELCHVYLASAIGDEEISAHAEEVMEWRWLSLDEVDAWHTESPEDLTPWFRQEWSALRTRYGAQLESFVQDIKTPDQRGAA</sequence>
<evidence type="ECO:0000256" key="6">
    <source>
        <dbReference type="ARBA" id="ARBA00022842"/>
    </source>
</evidence>
<evidence type="ECO:0000256" key="9">
    <source>
        <dbReference type="ARBA" id="ARBA00023235"/>
    </source>
</evidence>
<keyword evidence="5 10" id="KW-0479">Metal-binding</keyword>
<name>A0ABZ0IA95_9GAMM</name>
<comment type="pathway">
    <text evidence="1 10">Isoprenoid biosynthesis; dimethylallyl diphosphate biosynthesis; dimethylallyl diphosphate from isopentenyl diphosphate: step 1/1.</text>
</comment>
<feature type="binding site" evidence="10">
    <location>
        <position position="110"/>
    </location>
    <ligand>
        <name>Mg(2+)</name>
        <dbReference type="ChEBI" id="CHEBI:18420"/>
    </ligand>
</feature>
<dbReference type="NCBIfam" id="NF002995">
    <property type="entry name" value="PRK03759.1"/>
    <property type="match status" value="1"/>
</dbReference>
<evidence type="ECO:0000256" key="4">
    <source>
        <dbReference type="ARBA" id="ARBA00022490"/>
    </source>
</evidence>
<dbReference type="EMBL" id="CP136865">
    <property type="protein sequence ID" value="WOJ96448.1"/>
    <property type="molecule type" value="Genomic_DNA"/>
</dbReference>
<keyword evidence="4 10" id="KW-0963">Cytoplasm</keyword>
<evidence type="ECO:0000313" key="12">
    <source>
        <dbReference type="EMBL" id="WOJ96448.1"/>
    </source>
</evidence>
<dbReference type="PROSITE" id="PS51462">
    <property type="entry name" value="NUDIX"/>
    <property type="match status" value="1"/>
</dbReference>
<dbReference type="CDD" id="cd02885">
    <property type="entry name" value="NUDIX_IPP_Isomerase"/>
    <property type="match status" value="1"/>
</dbReference>
<evidence type="ECO:0000256" key="10">
    <source>
        <dbReference type="HAMAP-Rule" id="MF_00202"/>
    </source>
</evidence>
<dbReference type="Proteomes" id="UP001626549">
    <property type="component" value="Chromosome"/>
</dbReference>
<feature type="active site" evidence="10">
    <location>
        <position position="90"/>
    </location>
</feature>
<dbReference type="PANTHER" id="PTHR10885">
    <property type="entry name" value="ISOPENTENYL-DIPHOSPHATE DELTA-ISOMERASE"/>
    <property type="match status" value="1"/>
</dbReference>
<keyword evidence="7 10" id="KW-0464">Manganese</keyword>
<comment type="similarity">
    <text evidence="2 10">Belongs to the IPP isomerase type 1 family.</text>
</comment>
<organism evidence="12 13">
    <name type="scientific">Congregibacter brevis</name>
    <dbReference type="NCBI Taxonomy" id="3081201"/>
    <lineage>
        <taxon>Bacteria</taxon>
        <taxon>Pseudomonadati</taxon>
        <taxon>Pseudomonadota</taxon>
        <taxon>Gammaproteobacteria</taxon>
        <taxon>Cellvibrionales</taxon>
        <taxon>Halieaceae</taxon>
        <taxon>Congregibacter</taxon>
    </lineage>
</organism>
<accession>A0ABZ0IA95</accession>
<comment type="cofactor">
    <cofactor evidence="10">
        <name>Mn(2+)</name>
        <dbReference type="ChEBI" id="CHEBI:29035"/>
    </cofactor>
    <text evidence="10">Binds 1 Mn(2+) ion per subunit.</text>
</comment>
<dbReference type="InterPro" id="IPR011876">
    <property type="entry name" value="IsopentenylPP_isomerase_typ1"/>
</dbReference>
<dbReference type="Gene3D" id="3.90.79.10">
    <property type="entry name" value="Nucleoside Triphosphate Pyrophosphohydrolase"/>
    <property type="match status" value="1"/>
</dbReference>
<dbReference type="HAMAP" id="MF_00202">
    <property type="entry name" value="Idi"/>
    <property type="match status" value="1"/>
</dbReference>
<feature type="domain" description="Nudix hydrolase" evidence="11">
    <location>
        <begin position="53"/>
        <end position="187"/>
    </location>
</feature>
<evidence type="ECO:0000313" key="13">
    <source>
        <dbReference type="Proteomes" id="UP001626549"/>
    </source>
</evidence>
<protein>
    <recommendedName>
        <fullName evidence="3 10">Isopentenyl-diphosphate Delta-isomerase</fullName>
        <shortName evidence="10">IPP isomerase</shortName>
        <ecNumber evidence="3 10">5.3.3.2</ecNumber>
    </recommendedName>
    <alternativeName>
        <fullName evidence="10">IPP:DMAPP isomerase</fullName>
    </alternativeName>
    <alternativeName>
        <fullName evidence="10">Isopentenyl pyrophosphate isomerase</fullName>
    </alternativeName>
</protein>